<feature type="chain" id="PRO_5013250956" evidence="1">
    <location>
        <begin position="21"/>
        <end position="153"/>
    </location>
</feature>
<evidence type="ECO:0000313" key="3">
    <source>
        <dbReference type="Proteomes" id="UP000188912"/>
    </source>
</evidence>
<dbReference type="EMBL" id="CP017315">
    <property type="protein sequence ID" value="AQS40922.1"/>
    <property type="molecule type" value="Genomic_DNA"/>
</dbReference>
<keyword evidence="1" id="KW-0732">Signal</keyword>
<sequence length="153" mass="17251">MVRYILVGVWVCLVTAGALAFGAYSQDKSPAQAVEIPPTLTQERTNLMSVPVIVNGNVAGYIITQLLYTVDIDARKQLSLPLGAFINDEVFRIFYGAYSDTRSVEMVQFDEVRQKIIDAVNQRFPQPVLKDLLVDQFNYVSTEKVRERSGFLR</sequence>
<protein>
    <submittedName>
        <fullName evidence="2">Uncharacterized protein</fullName>
    </submittedName>
</protein>
<dbReference type="KEGG" id="thd:BHV28_01990"/>
<proteinExistence type="predicted"/>
<dbReference type="Proteomes" id="UP000188912">
    <property type="component" value="Chromosome"/>
</dbReference>
<feature type="signal peptide" evidence="1">
    <location>
        <begin position="1"/>
        <end position="20"/>
    </location>
</feature>
<keyword evidence="3" id="KW-1185">Reference proteome</keyword>
<evidence type="ECO:0000313" key="2">
    <source>
        <dbReference type="EMBL" id="AQS40922.1"/>
    </source>
</evidence>
<accession>A0A1U9JST5</accession>
<reference evidence="2 3" key="1">
    <citation type="journal article" date="2010" name="Science">
        <title>Genomic comparison of the ants Camponotus floridanus and Harpegnathos saltator.</title>
        <authorList>
            <person name="Bonasio R."/>
            <person name="Zhang G."/>
            <person name="Ye C."/>
            <person name="Mutti N.S."/>
            <person name="Fang X."/>
            <person name="Qin N."/>
            <person name="Donahue G."/>
            <person name="Yang P."/>
            <person name="Li Q."/>
            <person name="Li C."/>
            <person name="Zhang P."/>
            <person name="Huang Z."/>
            <person name="Berger S.L."/>
            <person name="Reinberg D."/>
            <person name="Wang J."/>
            <person name="Liebig J."/>
        </authorList>
    </citation>
    <scope>NUCLEOTIDE SEQUENCE [LARGE SCALE GENOMIC DNA]</scope>
    <source>
        <strain evidence="2 3">Hsal</strain>
    </source>
</reference>
<reference evidence="2 3" key="2">
    <citation type="journal article" date="2016" name="Sci. Rep.">
        <title>The genome of Rhizobiales bacteria in predatory ants reveals urease gene functions but no genes for nitrogen fixation.</title>
        <authorList>
            <person name="Neuvonen M.M."/>
            <person name="Tamarit D."/>
            <person name="Naslund K."/>
            <person name="Liebig J."/>
            <person name="Feldhaar H."/>
            <person name="Moran N.A."/>
            <person name="Guy L."/>
            <person name="Andersson S.G."/>
        </authorList>
    </citation>
    <scope>NUCLEOTIDE SEQUENCE [LARGE SCALE GENOMIC DNA]</scope>
    <source>
        <strain evidence="2 3">Hsal</strain>
    </source>
</reference>
<dbReference type="STRING" id="1902579.BHV28_01990"/>
<organism evidence="2 3">
    <name type="scientific">Candidatus Tokpelaia hoelldobleri</name>
    <dbReference type="NCBI Taxonomy" id="1902579"/>
    <lineage>
        <taxon>Bacteria</taxon>
        <taxon>Pseudomonadati</taxon>
        <taxon>Pseudomonadota</taxon>
        <taxon>Alphaproteobacteria</taxon>
        <taxon>Hyphomicrobiales</taxon>
        <taxon>Candidatus Tokpelaia</taxon>
    </lineage>
</organism>
<gene>
    <name evidence="2" type="ORF">BHV28_01990</name>
</gene>
<evidence type="ECO:0000256" key="1">
    <source>
        <dbReference type="SAM" id="SignalP"/>
    </source>
</evidence>
<name>A0A1U9JST5_9HYPH</name>
<dbReference type="AlphaFoldDB" id="A0A1U9JST5"/>